<keyword evidence="3" id="KW-1185">Reference proteome</keyword>
<evidence type="ECO:0000313" key="3">
    <source>
        <dbReference type="Proteomes" id="UP000500741"/>
    </source>
</evidence>
<protein>
    <recommendedName>
        <fullName evidence="1">Prepilin type IV endopeptidase peptidase domain-containing protein</fullName>
    </recommendedName>
</protein>
<dbReference type="Proteomes" id="UP000500741">
    <property type="component" value="Chromosome"/>
</dbReference>
<accession>A0A6G8B1B1</accession>
<gene>
    <name evidence="2" type="ORF">G7084_06830</name>
</gene>
<evidence type="ECO:0000259" key="1">
    <source>
        <dbReference type="Pfam" id="PF01478"/>
    </source>
</evidence>
<evidence type="ECO:0000313" key="2">
    <source>
        <dbReference type="EMBL" id="QIL51036.1"/>
    </source>
</evidence>
<dbReference type="GO" id="GO:0016020">
    <property type="term" value="C:membrane"/>
    <property type="evidence" value="ECO:0007669"/>
    <property type="project" value="InterPro"/>
</dbReference>
<dbReference type="GO" id="GO:0004190">
    <property type="term" value="F:aspartic-type endopeptidase activity"/>
    <property type="evidence" value="ECO:0007669"/>
    <property type="project" value="InterPro"/>
</dbReference>
<dbReference type="AlphaFoldDB" id="A0A6G8B1B1"/>
<name>A0A6G8B1B1_9LACO</name>
<organism evidence="2 3">
    <name type="scientific">Weissella coleopterorum</name>
    <dbReference type="NCBI Taxonomy" id="2714949"/>
    <lineage>
        <taxon>Bacteria</taxon>
        <taxon>Bacillati</taxon>
        <taxon>Bacillota</taxon>
        <taxon>Bacilli</taxon>
        <taxon>Lactobacillales</taxon>
        <taxon>Lactobacillaceae</taxon>
        <taxon>Weissella</taxon>
    </lineage>
</organism>
<dbReference type="EMBL" id="CP049888">
    <property type="protein sequence ID" value="QIL51036.1"/>
    <property type="molecule type" value="Genomic_DNA"/>
</dbReference>
<dbReference type="InterPro" id="IPR000045">
    <property type="entry name" value="Prepilin_IV_endopep_pep"/>
</dbReference>
<sequence length="73" mass="8648">MLMIIFLYLLLFSYQDLKSYTISSKLIIPLIWFAGVHRELDQLWIGLPIYLILLHLNKSEKYIGNGDLDLFFI</sequence>
<feature type="domain" description="Prepilin type IV endopeptidase peptidase" evidence="1">
    <location>
        <begin position="4"/>
        <end position="72"/>
    </location>
</feature>
<dbReference type="RefSeq" id="WP_166011225.1">
    <property type="nucleotide sequence ID" value="NZ_CP049888.1"/>
</dbReference>
<reference evidence="2 3" key="1">
    <citation type="submission" date="2020-03" db="EMBL/GenBank/DDBJ databases">
        <title>Weissella sp. nov., isolated from Cybister lewisianus.</title>
        <authorList>
            <person name="Hyun D.-W."/>
            <person name="Bae J.-W."/>
        </authorList>
    </citation>
    <scope>NUCLEOTIDE SEQUENCE [LARGE SCALE GENOMIC DNA]</scope>
    <source>
        <strain evidence="2 3">HDW19</strain>
    </source>
</reference>
<dbReference type="KEGG" id="wco:G7084_06830"/>
<proteinExistence type="predicted"/>
<dbReference type="Pfam" id="PF01478">
    <property type="entry name" value="Peptidase_A24"/>
    <property type="match status" value="1"/>
</dbReference>